<proteinExistence type="predicted"/>
<feature type="active site" description="Charge relay system" evidence="1">
    <location>
        <position position="299"/>
    </location>
</feature>
<evidence type="ECO:0000256" key="2">
    <source>
        <dbReference type="PIRSR" id="PIRSR639069-2"/>
    </source>
</evidence>
<gene>
    <name evidence="4" type="ORF">A3F84_00025</name>
</gene>
<dbReference type="EMBL" id="MFKF01000417">
    <property type="protein sequence ID" value="OGG44079.1"/>
    <property type="molecule type" value="Genomic_DNA"/>
</dbReference>
<name>A0A1F6C4F0_HANXR</name>
<dbReference type="GO" id="GO:0052689">
    <property type="term" value="F:carboxylic ester hydrolase activity"/>
    <property type="evidence" value="ECO:0007669"/>
    <property type="project" value="TreeGrafter"/>
</dbReference>
<reference evidence="4 5" key="1">
    <citation type="journal article" date="2016" name="Nat. Commun.">
        <title>Thousands of microbial genomes shed light on interconnected biogeochemical processes in an aquifer system.</title>
        <authorList>
            <person name="Anantharaman K."/>
            <person name="Brown C.T."/>
            <person name="Hug L.A."/>
            <person name="Sharon I."/>
            <person name="Castelle C.J."/>
            <person name="Probst A.J."/>
            <person name="Thomas B.C."/>
            <person name="Singh A."/>
            <person name="Wilkins M.J."/>
            <person name="Karaoz U."/>
            <person name="Brodie E.L."/>
            <person name="Williams K.H."/>
            <person name="Hubbard S.S."/>
            <person name="Banfield J.F."/>
        </authorList>
    </citation>
    <scope>NUCLEOTIDE SEQUENCE [LARGE SCALE GENOMIC DNA]</scope>
    <source>
        <strain evidence="5">RIFCSPLOWO2_12_FULL_64_10</strain>
    </source>
</reference>
<dbReference type="Proteomes" id="UP000178606">
    <property type="component" value="Unassembled WGS sequence"/>
</dbReference>
<dbReference type="Gene3D" id="3.40.50.1820">
    <property type="entry name" value="alpha/beta hydrolase"/>
    <property type="match status" value="1"/>
</dbReference>
<dbReference type="InterPro" id="IPR008391">
    <property type="entry name" value="AXE1_dom"/>
</dbReference>
<dbReference type="InterPro" id="IPR039069">
    <property type="entry name" value="CE7"/>
</dbReference>
<accession>A0A1F6C4F0</accession>
<dbReference type="PANTHER" id="PTHR40111:SF1">
    <property type="entry name" value="CEPHALOSPORIN-C DEACETYLASE"/>
    <property type="match status" value="1"/>
</dbReference>
<evidence type="ECO:0000256" key="1">
    <source>
        <dbReference type="PIRSR" id="PIRSR639069-1"/>
    </source>
</evidence>
<feature type="active site" description="Nucleophile" evidence="1">
    <location>
        <position position="182"/>
    </location>
</feature>
<dbReference type="SUPFAM" id="SSF53474">
    <property type="entry name" value="alpha/beta-Hydrolases"/>
    <property type="match status" value="1"/>
</dbReference>
<feature type="domain" description="Acetyl xylan esterase" evidence="3">
    <location>
        <begin position="1"/>
        <end position="315"/>
    </location>
</feature>
<evidence type="ECO:0000259" key="3">
    <source>
        <dbReference type="Pfam" id="PF05448"/>
    </source>
</evidence>
<organism evidence="4 5">
    <name type="scientific">Handelsmanbacteria sp. (strain RIFCSPLOWO2_12_FULL_64_10)</name>
    <dbReference type="NCBI Taxonomy" id="1817868"/>
    <lineage>
        <taxon>Bacteria</taxon>
        <taxon>Candidatus Handelsmaniibacteriota</taxon>
    </lineage>
</organism>
<sequence>MPSVDLPLEKLVDYRPEPTARPDLDAFWCAALAESEKVPLNAAFAPVQDALPLACVHDVAFDGVDGVRVRGWFLTPREVPKPLPAVVQFIGYTGGRDYPHVLAHHVLNGFCAFLMDSRGQGGATGQRLSTTHGGQRGFITHGILDKEEYYYRNFYIDTVRAVEVVRGREEVDGGRIAAIGGSQGGALTIACAALSPHVKALAPDVPWLSHFRRAVDLAVGPYEEITDFMKRFPEQIERAFETLSYFDNMNLARKVSGTHAYYSVGLWDNICPPSTVYASYNHLPAGVKKAIEVYPYNGHEGGGNLHQQRKLRWLREALA</sequence>
<feature type="binding site" evidence="2">
    <location>
        <position position="92"/>
    </location>
    <ligand>
        <name>substrate</name>
    </ligand>
</feature>
<dbReference type="PANTHER" id="PTHR40111">
    <property type="entry name" value="CEPHALOSPORIN-C DEACETYLASE"/>
    <property type="match status" value="1"/>
</dbReference>
<feature type="active site" description="Charge relay system" evidence="1">
    <location>
        <position position="268"/>
    </location>
</feature>
<evidence type="ECO:0000313" key="4">
    <source>
        <dbReference type="EMBL" id="OGG44079.1"/>
    </source>
</evidence>
<comment type="caution">
    <text evidence="4">The sequence shown here is derived from an EMBL/GenBank/DDBJ whole genome shotgun (WGS) entry which is preliminary data.</text>
</comment>
<evidence type="ECO:0000313" key="5">
    <source>
        <dbReference type="Proteomes" id="UP000178606"/>
    </source>
</evidence>
<dbReference type="GO" id="GO:0005976">
    <property type="term" value="P:polysaccharide metabolic process"/>
    <property type="evidence" value="ECO:0007669"/>
    <property type="project" value="TreeGrafter"/>
</dbReference>
<dbReference type="InterPro" id="IPR029058">
    <property type="entry name" value="AB_hydrolase_fold"/>
</dbReference>
<dbReference type="AlphaFoldDB" id="A0A1F6C4F0"/>
<protein>
    <recommendedName>
        <fullName evidence="3">Acetyl xylan esterase domain-containing protein</fullName>
    </recommendedName>
</protein>
<dbReference type="Pfam" id="PF05448">
    <property type="entry name" value="AXE1"/>
    <property type="match status" value="1"/>
</dbReference>